<evidence type="ECO:0000256" key="4">
    <source>
        <dbReference type="ARBA" id="ARBA00022840"/>
    </source>
</evidence>
<comment type="caution">
    <text evidence="6">The sequence shown here is derived from an EMBL/GenBank/DDBJ whole genome shotgun (WGS) entry which is preliminary data.</text>
</comment>
<dbReference type="InterPro" id="IPR050153">
    <property type="entry name" value="Metal_Ion_Import_ABC"/>
</dbReference>
<keyword evidence="2" id="KW-0813">Transport</keyword>
<dbReference type="PROSITE" id="PS00211">
    <property type="entry name" value="ABC_TRANSPORTER_1"/>
    <property type="match status" value="1"/>
</dbReference>
<keyword evidence="4 6" id="KW-0067">ATP-binding</keyword>
<dbReference type="RefSeq" id="WP_343958564.1">
    <property type="nucleotide sequence ID" value="NZ_BAAAKZ010000003.1"/>
</dbReference>
<dbReference type="Pfam" id="PF00005">
    <property type="entry name" value="ABC_tran"/>
    <property type="match status" value="1"/>
</dbReference>
<dbReference type="InterPro" id="IPR027417">
    <property type="entry name" value="P-loop_NTPase"/>
</dbReference>
<organism evidence="6 7">
    <name type="scientific">Leucobacter albus</name>
    <dbReference type="NCBI Taxonomy" id="272210"/>
    <lineage>
        <taxon>Bacteria</taxon>
        <taxon>Bacillati</taxon>
        <taxon>Actinomycetota</taxon>
        <taxon>Actinomycetes</taxon>
        <taxon>Micrococcales</taxon>
        <taxon>Microbacteriaceae</taxon>
        <taxon>Leucobacter</taxon>
    </lineage>
</organism>
<dbReference type="SUPFAM" id="SSF52540">
    <property type="entry name" value="P-loop containing nucleoside triphosphate hydrolases"/>
    <property type="match status" value="1"/>
</dbReference>
<proteinExistence type="inferred from homology"/>
<dbReference type="InterPro" id="IPR017871">
    <property type="entry name" value="ABC_transporter-like_CS"/>
</dbReference>
<comment type="similarity">
    <text evidence="1">Belongs to the ABC transporter superfamily.</text>
</comment>
<feature type="domain" description="ABC transporter" evidence="5">
    <location>
        <begin position="7"/>
        <end position="254"/>
    </location>
</feature>
<keyword evidence="3" id="KW-0547">Nucleotide-binding</keyword>
<evidence type="ECO:0000256" key="1">
    <source>
        <dbReference type="ARBA" id="ARBA00005417"/>
    </source>
</evidence>
<dbReference type="SMART" id="SM00382">
    <property type="entry name" value="AAA"/>
    <property type="match status" value="1"/>
</dbReference>
<dbReference type="EMBL" id="JBHTLY010000001">
    <property type="protein sequence ID" value="MFD1200400.1"/>
    <property type="molecule type" value="Genomic_DNA"/>
</dbReference>
<reference evidence="7" key="1">
    <citation type="journal article" date="2019" name="Int. J. Syst. Evol. Microbiol.">
        <title>The Global Catalogue of Microorganisms (GCM) 10K type strain sequencing project: providing services to taxonomists for standard genome sequencing and annotation.</title>
        <authorList>
            <consortium name="The Broad Institute Genomics Platform"/>
            <consortium name="The Broad Institute Genome Sequencing Center for Infectious Disease"/>
            <person name="Wu L."/>
            <person name="Ma J."/>
        </authorList>
    </citation>
    <scope>NUCLEOTIDE SEQUENCE [LARGE SCALE GENOMIC DNA]</scope>
    <source>
        <strain evidence="7">CCUG 50213</strain>
    </source>
</reference>
<evidence type="ECO:0000256" key="3">
    <source>
        <dbReference type="ARBA" id="ARBA00022741"/>
    </source>
</evidence>
<gene>
    <name evidence="6" type="ORF">ACFQ3U_00630</name>
</gene>
<keyword evidence="7" id="KW-1185">Reference proteome</keyword>
<name>A0ABW3TII8_9MICO</name>
<evidence type="ECO:0000256" key="2">
    <source>
        <dbReference type="ARBA" id="ARBA00022448"/>
    </source>
</evidence>
<dbReference type="Gene3D" id="3.40.50.300">
    <property type="entry name" value="P-loop containing nucleotide triphosphate hydrolases"/>
    <property type="match status" value="1"/>
</dbReference>
<dbReference type="InterPro" id="IPR003439">
    <property type="entry name" value="ABC_transporter-like_ATP-bd"/>
</dbReference>
<protein>
    <submittedName>
        <fullName evidence="6">Metal ABC transporter ATP-binding protein</fullName>
    </submittedName>
</protein>
<dbReference type="PROSITE" id="PS50893">
    <property type="entry name" value="ABC_TRANSPORTER_2"/>
    <property type="match status" value="1"/>
</dbReference>
<accession>A0ABW3TII8</accession>
<sequence length="254" mass="26095">MVSLSPLRATALYYAYDRTPVLSDVSLELPAGRVTAIAGPNGAGKSTLIELLAGVRLPDEGRVERDAAVALVVQRPLAPAELPLTAGAVVALGAAAPAGRSARRRAGDRAGARLFGRAERVGRVGLAERVGRAERVTDALTRVGAFDLVDRPFAELSGGQRQRVLIAQGLAVGAGILLLDEPAAGLDADSRARTRALLAAEASRGVAVACVTHDPDDLAAADSVVRLAGGLAHEKVRVTLPQQSPVFGSELGGK</sequence>
<evidence type="ECO:0000313" key="7">
    <source>
        <dbReference type="Proteomes" id="UP001597181"/>
    </source>
</evidence>
<evidence type="ECO:0000259" key="5">
    <source>
        <dbReference type="PROSITE" id="PS50893"/>
    </source>
</evidence>
<dbReference type="GO" id="GO:0005524">
    <property type="term" value="F:ATP binding"/>
    <property type="evidence" value="ECO:0007669"/>
    <property type="project" value="UniProtKB-KW"/>
</dbReference>
<dbReference type="PANTHER" id="PTHR42734:SF5">
    <property type="entry name" value="IRON TRANSPORT SYSTEM ATP-BINDING PROTEIN HI_0361-RELATED"/>
    <property type="match status" value="1"/>
</dbReference>
<dbReference type="PANTHER" id="PTHR42734">
    <property type="entry name" value="METAL TRANSPORT SYSTEM ATP-BINDING PROTEIN TM_0124-RELATED"/>
    <property type="match status" value="1"/>
</dbReference>
<dbReference type="Proteomes" id="UP001597181">
    <property type="component" value="Unassembled WGS sequence"/>
</dbReference>
<evidence type="ECO:0000313" key="6">
    <source>
        <dbReference type="EMBL" id="MFD1200400.1"/>
    </source>
</evidence>
<dbReference type="InterPro" id="IPR003593">
    <property type="entry name" value="AAA+_ATPase"/>
</dbReference>